<sequence>MAVTATLATAVPAAAQTGPTAARAERALNLWPAGRTFQVASVIGYRPLARTPIRLAFGEVDRANPDAGNLGGTAGCNRFFGAGRISGGRLAVGNLGATRMWCGRPRMDQERWFINLLTSRPTIRFGADRLWLRQRDVVVRFTEIHSRRR</sequence>
<dbReference type="RefSeq" id="WP_344137854.1">
    <property type="nucleotide sequence ID" value="NZ_BAAALT010000226.1"/>
</dbReference>
<evidence type="ECO:0000313" key="3">
    <source>
        <dbReference type="Proteomes" id="UP001500218"/>
    </source>
</evidence>
<reference evidence="2 3" key="1">
    <citation type="journal article" date="2019" name="Int. J. Syst. Evol. Microbiol.">
        <title>The Global Catalogue of Microorganisms (GCM) 10K type strain sequencing project: providing services to taxonomists for standard genome sequencing and annotation.</title>
        <authorList>
            <consortium name="The Broad Institute Genomics Platform"/>
            <consortium name="The Broad Institute Genome Sequencing Center for Infectious Disease"/>
            <person name="Wu L."/>
            <person name="Ma J."/>
        </authorList>
    </citation>
    <scope>NUCLEOTIDE SEQUENCE [LARGE SCALE GENOMIC DNA]</scope>
    <source>
        <strain evidence="2 3">JCM 13250</strain>
    </source>
</reference>
<dbReference type="InterPro" id="IPR038670">
    <property type="entry name" value="HslJ-like_sf"/>
</dbReference>
<evidence type="ECO:0000259" key="1">
    <source>
        <dbReference type="Pfam" id="PF03724"/>
    </source>
</evidence>
<protein>
    <recommendedName>
        <fullName evidence="1">DUF306 domain-containing protein</fullName>
    </recommendedName>
</protein>
<gene>
    <name evidence="2" type="ORF">GCM10009682_52010</name>
</gene>
<dbReference type="InterPro" id="IPR005184">
    <property type="entry name" value="DUF306_Meta_HslJ"/>
</dbReference>
<dbReference type="PANTHER" id="PTHR35535">
    <property type="entry name" value="HEAT SHOCK PROTEIN HSLJ"/>
    <property type="match status" value="1"/>
</dbReference>
<accession>A0ABN2MH84</accession>
<organism evidence="2 3">
    <name type="scientific">Luedemannella flava</name>
    <dbReference type="NCBI Taxonomy" id="349316"/>
    <lineage>
        <taxon>Bacteria</taxon>
        <taxon>Bacillati</taxon>
        <taxon>Actinomycetota</taxon>
        <taxon>Actinomycetes</taxon>
        <taxon>Micromonosporales</taxon>
        <taxon>Micromonosporaceae</taxon>
        <taxon>Luedemannella</taxon>
    </lineage>
</organism>
<feature type="domain" description="DUF306" evidence="1">
    <location>
        <begin position="34"/>
        <end position="139"/>
    </location>
</feature>
<evidence type="ECO:0000313" key="2">
    <source>
        <dbReference type="EMBL" id="GAA1825906.1"/>
    </source>
</evidence>
<dbReference type="EMBL" id="BAAALT010000226">
    <property type="protein sequence ID" value="GAA1825906.1"/>
    <property type="molecule type" value="Genomic_DNA"/>
</dbReference>
<dbReference type="InterPro" id="IPR053147">
    <property type="entry name" value="Hsp_HslJ-like"/>
</dbReference>
<dbReference type="PANTHER" id="PTHR35535:SF1">
    <property type="entry name" value="HEAT SHOCK PROTEIN HSLJ"/>
    <property type="match status" value="1"/>
</dbReference>
<dbReference type="Proteomes" id="UP001500218">
    <property type="component" value="Unassembled WGS sequence"/>
</dbReference>
<comment type="caution">
    <text evidence="2">The sequence shown here is derived from an EMBL/GenBank/DDBJ whole genome shotgun (WGS) entry which is preliminary data.</text>
</comment>
<proteinExistence type="predicted"/>
<dbReference type="Pfam" id="PF03724">
    <property type="entry name" value="META"/>
    <property type="match status" value="1"/>
</dbReference>
<dbReference type="Gene3D" id="2.40.128.270">
    <property type="match status" value="1"/>
</dbReference>
<keyword evidence="3" id="KW-1185">Reference proteome</keyword>
<name>A0ABN2MH84_9ACTN</name>